<dbReference type="AlphaFoldDB" id="A0A2Z6G9N6"/>
<dbReference type="KEGG" id="fam:OYT1_ch0585"/>
<keyword evidence="8" id="KW-1185">Reference proteome</keyword>
<comment type="pathway">
    <text evidence="6">Glycan metabolism; bacterial cellulose biosynthesis.</text>
</comment>
<comment type="similarity">
    <text evidence="6">Belongs to the AcsB/BcsB family.</text>
</comment>
<evidence type="ECO:0000256" key="6">
    <source>
        <dbReference type="RuleBase" id="RU365021"/>
    </source>
</evidence>
<keyword evidence="2 6" id="KW-1003">Cell membrane</keyword>
<feature type="signal peptide" evidence="6">
    <location>
        <begin position="1"/>
        <end position="20"/>
    </location>
</feature>
<evidence type="ECO:0000256" key="3">
    <source>
        <dbReference type="ARBA" id="ARBA00022692"/>
    </source>
</evidence>
<evidence type="ECO:0000256" key="5">
    <source>
        <dbReference type="ARBA" id="ARBA00023136"/>
    </source>
</evidence>
<dbReference type="EMBL" id="AP018738">
    <property type="protein sequence ID" value="BBE50152.1"/>
    <property type="molecule type" value="Genomic_DNA"/>
</dbReference>
<dbReference type="GO" id="GO:0030244">
    <property type="term" value="P:cellulose biosynthetic process"/>
    <property type="evidence" value="ECO:0007669"/>
    <property type="project" value="UniProtKB-KW"/>
</dbReference>
<accession>A0A2Z6G9N6</accession>
<keyword evidence="4 6" id="KW-1133">Transmembrane helix</keyword>
<evidence type="ECO:0000313" key="8">
    <source>
        <dbReference type="Proteomes" id="UP000033070"/>
    </source>
</evidence>
<comment type="subunit">
    <text evidence="6">Tightly associated with the cellulose synthase catalytic subunit.</text>
</comment>
<dbReference type="STRING" id="1188319.OYT1_00167"/>
<dbReference type="PANTHER" id="PTHR39083">
    <property type="entry name" value="CYCLIC DI-GMP-BINDING PROTEIN"/>
    <property type="match status" value="1"/>
</dbReference>
<comment type="function">
    <text evidence="6">Binds the cellulose synthase activator, bis-(3'-5') cyclic diguanylic acid (c-di-GMP).</text>
</comment>
<evidence type="ECO:0000256" key="1">
    <source>
        <dbReference type="ARBA" id="ARBA00004162"/>
    </source>
</evidence>
<keyword evidence="5 6" id="KW-0472">Membrane</keyword>
<evidence type="ECO:0000256" key="2">
    <source>
        <dbReference type="ARBA" id="ARBA00022475"/>
    </source>
</evidence>
<evidence type="ECO:0000313" key="7">
    <source>
        <dbReference type="EMBL" id="BBE50152.1"/>
    </source>
</evidence>
<dbReference type="Proteomes" id="UP000033070">
    <property type="component" value="Chromosome"/>
</dbReference>
<dbReference type="Gene3D" id="2.60.120.260">
    <property type="entry name" value="Galactose-binding domain-like"/>
    <property type="match status" value="2"/>
</dbReference>
<evidence type="ECO:0000256" key="4">
    <source>
        <dbReference type="ARBA" id="ARBA00022989"/>
    </source>
</evidence>
<keyword evidence="3 6" id="KW-0812">Transmembrane</keyword>
<feature type="chain" id="PRO_5017105078" description="Cyclic di-GMP-binding protein" evidence="6">
    <location>
        <begin position="21"/>
        <end position="741"/>
    </location>
</feature>
<dbReference type="InterPro" id="IPR018513">
    <property type="entry name" value="Cell_synthase_bac"/>
</dbReference>
<dbReference type="GO" id="GO:0005886">
    <property type="term" value="C:plasma membrane"/>
    <property type="evidence" value="ECO:0007669"/>
    <property type="project" value="UniProtKB-SubCell"/>
</dbReference>
<keyword evidence="6" id="KW-0997">Cell inner membrane</keyword>
<keyword evidence="6" id="KW-0135">Cellulose biosynthesis</keyword>
<reference evidence="7 8" key="1">
    <citation type="submission" date="2018-06" db="EMBL/GenBank/DDBJ databases">
        <title>OYT1 Genome Sequencing.</title>
        <authorList>
            <person name="Kato S."/>
            <person name="Itoh T."/>
            <person name="Ohkuma M."/>
        </authorList>
    </citation>
    <scope>NUCLEOTIDE SEQUENCE [LARGE SCALE GENOMIC DNA]</scope>
    <source>
        <strain evidence="7 8">OYT1</strain>
    </source>
</reference>
<dbReference type="UniPathway" id="UPA00694"/>
<comment type="subcellular location">
    <subcellularLocation>
        <location evidence="6">Cell inner membrane</location>
    </subcellularLocation>
    <subcellularLocation>
        <location evidence="1">Cell membrane</location>
        <topology evidence="1">Single-pass membrane protein</topology>
    </subcellularLocation>
</comment>
<gene>
    <name evidence="7" type="ORF">OYT1_ch0585</name>
</gene>
<keyword evidence="6" id="KW-0732">Signal</keyword>
<protein>
    <recommendedName>
        <fullName evidence="6">Cyclic di-GMP-binding protein</fullName>
    </recommendedName>
    <alternativeName>
        <fullName evidence="6">Cellulose synthase regulatory subunit</fullName>
    </alternativeName>
</protein>
<sequence>MMALGVPVALLLVHIGQSLAADVKGIDVSLPAVAAQSPAKVSTPAKGVPKDKSSLSTVTIVAPGGKVEVVSAPAAAKASVAKSVVSPAKKTVVAKVASKKLEVKAAAEKKTAEKKAPESGVRQVEIETSLSDLGYRNGFQFDGVQSIHDEAVFFPVPKDANIQSGRVRLHYRASAMLHKQSNVRVYVNHVPMVASSLSSDGDQVLDVPVRKSDLVTKDGFVRVEIKVSMLFSDDRCLDERINGGYFYVKPETSLLVTLRDEASSLRGAWDLLPQEVKVGLPSGAVTQEVFSAAWALDELLARQNKKVSFVRLPEVGDIVIAPDAEIQSVFHQVAAGSNVSLIGVGDGRRNAIALSEPFDVTPFYLLSSKWRSLASGSQYQIFPLEQGKVGSDDKYRMLLGDMGLSTETHYVDRIVEWNFVYSADKLPAGYAPQSLEFDVTATPASVEHPAMFYVYLNDVLQQAIRLENDGKTHRVSVSVPKEGLARHNAIRLVTQREYLEGDCRGDLPRFPVQIMPTSSMVVTRQASEAPKEFLELGTYFREGFDTYLPKSYLQNPAQVLNLLTRLVIDQALAVDVKRVQFYEAGAAIKPEKPFLVLGRANIDLDYQPVRFDKGHIQVLGENGAKLLDVDRLPGVAIAQIVRTSSVSGLWVAPGQDSLTLTASNFQFDHDDVSFIDGSGVLLTLNSRHPGGVRLYYPGQRSLLEWIEEYRYWLLLAAWVALTLLVVFLFRRTRQSGAPSGE</sequence>
<keyword evidence="6" id="KW-0973">c-di-GMP</keyword>
<name>A0A2Z6G9N6_9PROT</name>
<organism evidence="7 8">
    <name type="scientific">Ferriphaselus amnicola</name>
    <dbReference type="NCBI Taxonomy" id="1188319"/>
    <lineage>
        <taxon>Bacteria</taxon>
        <taxon>Pseudomonadati</taxon>
        <taxon>Pseudomonadota</taxon>
        <taxon>Betaproteobacteria</taxon>
        <taxon>Nitrosomonadales</taxon>
        <taxon>Gallionellaceae</taxon>
        <taxon>Ferriphaselus</taxon>
    </lineage>
</organism>
<dbReference type="Pfam" id="PF03170">
    <property type="entry name" value="BcsB"/>
    <property type="match status" value="2"/>
</dbReference>
<dbReference type="GO" id="GO:0006011">
    <property type="term" value="P:UDP-alpha-D-glucose metabolic process"/>
    <property type="evidence" value="ECO:0007669"/>
    <property type="project" value="InterPro"/>
</dbReference>
<proteinExistence type="inferred from homology"/>
<dbReference type="PANTHER" id="PTHR39083:SF1">
    <property type="entry name" value="CYCLIC DI-GMP-BINDING PROTEIN"/>
    <property type="match status" value="1"/>
</dbReference>
<feature type="transmembrane region" description="Helical" evidence="6">
    <location>
        <begin position="709"/>
        <end position="729"/>
    </location>
</feature>